<feature type="transmembrane region" description="Helical" evidence="5">
    <location>
        <begin position="297"/>
        <end position="318"/>
    </location>
</feature>
<keyword evidence="3 5" id="KW-1133">Transmembrane helix</keyword>
<dbReference type="InterPro" id="IPR036259">
    <property type="entry name" value="MFS_trans_sf"/>
</dbReference>
<dbReference type="CDD" id="cd17321">
    <property type="entry name" value="MFS_MMR_MDR_like"/>
    <property type="match status" value="1"/>
</dbReference>
<dbReference type="GO" id="GO:0022857">
    <property type="term" value="F:transmembrane transporter activity"/>
    <property type="evidence" value="ECO:0007669"/>
    <property type="project" value="InterPro"/>
</dbReference>
<sequence>MPSREMKMRKWWPLVAVCTGAFMLLVDVTIVMVALPDMADGLDTSFTALQWVLDGYALVLAAALLGAGSLADRIGRRRVYVLGLVLFAAASLACGLAPDAGTLVVARLVQGLGAAAMFATTMALINDLYRGRDRGVAFGVWGAVNGAAAAAGPLVGGLLVGPFGWRAIFLVNLPLSVAAVALTLWSVRESRDPRPRPFDVPGMVSFTASAGLLTYGLIRAGEEGWTGVALGSLAAGAVALAVFLVVEVRTAEPMLDLGLFRSPSFSAIMAGGALLSFAAFAYGAYQSLWLQSVLGLSAIQAGLVVLPMCGVAFVVAGAGGRLLHDVAPRWTIGGGLVLIGAGALGQAVLSADSGWAALLPGLAVVGVGVGLGTPALSSAALAAAPVERGGMAAGAVTTFRQLGFALGIAVLGGLFRTGMTGPLEGTGVRAAELSGGGAAEVLARRPEAAPAVREAFASGLNDVLVTAGVVGLAAAVLVLLVVRRASSPAPETPRTAVPAEA</sequence>
<feature type="transmembrane region" description="Helical" evidence="5">
    <location>
        <begin position="137"/>
        <end position="161"/>
    </location>
</feature>
<feature type="transmembrane region" description="Helical" evidence="5">
    <location>
        <begin position="48"/>
        <end position="67"/>
    </location>
</feature>
<dbReference type="InterPro" id="IPR020846">
    <property type="entry name" value="MFS_dom"/>
</dbReference>
<keyword evidence="8" id="KW-1185">Reference proteome</keyword>
<comment type="caution">
    <text evidence="7">The sequence shown here is derived from an EMBL/GenBank/DDBJ whole genome shotgun (WGS) entry which is preliminary data.</text>
</comment>
<feature type="transmembrane region" description="Helical" evidence="5">
    <location>
        <begin position="224"/>
        <end position="246"/>
    </location>
</feature>
<feature type="transmembrane region" description="Helical" evidence="5">
    <location>
        <begin position="463"/>
        <end position="482"/>
    </location>
</feature>
<feature type="domain" description="Major facilitator superfamily (MFS) profile" evidence="6">
    <location>
        <begin position="13"/>
        <end position="486"/>
    </location>
</feature>
<accession>A0A3N1CR62</accession>
<dbReference type="InterPro" id="IPR011701">
    <property type="entry name" value="MFS"/>
</dbReference>
<evidence type="ECO:0000256" key="3">
    <source>
        <dbReference type="ARBA" id="ARBA00022989"/>
    </source>
</evidence>
<dbReference type="Gene3D" id="1.20.1720.10">
    <property type="entry name" value="Multidrug resistance protein D"/>
    <property type="match status" value="1"/>
</dbReference>
<comment type="subcellular location">
    <subcellularLocation>
        <location evidence="1">Cell membrane</location>
        <topology evidence="1">Multi-pass membrane protein</topology>
    </subcellularLocation>
</comment>
<dbReference type="Proteomes" id="UP000272400">
    <property type="component" value="Unassembled WGS sequence"/>
</dbReference>
<keyword evidence="2 5" id="KW-0812">Transmembrane</keyword>
<dbReference type="Pfam" id="PF07690">
    <property type="entry name" value="MFS_1"/>
    <property type="match status" value="1"/>
</dbReference>
<proteinExistence type="predicted"/>
<feature type="transmembrane region" description="Helical" evidence="5">
    <location>
        <begin position="355"/>
        <end position="384"/>
    </location>
</feature>
<keyword evidence="4 5" id="KW-0472">Membrane</keyword>
<dbReference type="Gene3D" id="1.20.1250.20">
    <property type="entry name" value="MFS general substrate transporter like domains"/>
    <property type="match status" value="1"/>
</dbReference>
<reference evidence="7 8" key="1">
    <citation type="submission" date="2018-11" db="EMBL/GenBank/DDBJ databases">
        <title>Sequencing the genomes of 1000 actinobacteria strains.</title>
        <authorList>
            <person name="Klenk H.-P."/>
        </authorList>
    </citation>
    <scope>NUCLEOTIDE SEQUENCE [LARGE SCALE GENOMIC DNA]</scope>
    <source>
        <strain evidence="7 8">DSM 44254</strain>
    </source>
</reference>
<feature type="transmembrane region" description="Helical" evidence="5">
    <location>
        <begin position="198"/>
        <end position="218"/>
    </location>
</feature>
<evidence type="ECO:0000256" key="5">
    <source>
        <dbReference type="SAM" id="Phobius"/>
    </source>
</evidence>
<feature type="transmembrane region" description="Helical" evidence="5">
    <location>
        <begin position="12"/>
        <end position="36"/>
    </location>
</feature>
<protein>
    <submittedName>
        <fullName evidence="7">EmrB/QacA subfamily drug resistance transporter</fullName>
    </submittedName>
</protein>
<dbReference type="PRINTS" id="PR01036">
    <property type="entry name" value="TCRTETB"/>
</dbReference>
<feature type="transmembrane region" description="Helical" evidence="5">
    <location>
        <begin position="267"/>
        <end position="285"/>
    </location>
</feature>
<evidence type="ECO:0000256" key="1">
    <source>
        <dbReference type="ARBA" id="ARBA00004651"/>
    </source>
</evidence>
<feature type="transmembrane region" description="Helical" evidence="5">
    <location>
        <begin position="79"/>
        <end position="98"/>
    </location>
</feature>
<dbReference type="PANTHER" id="PTHR42718:SF49">
    <property type="entry name" value="EXPORT PROTEIN"/>
    <property type="match status" value="1"/>
</dbReference>
<evidence type="ECO:0000256" key="4">
    <source>
        <dbReference type="ARBA" id="ARBA00023136"/>
    </source>
</evidence>
<evidence type="ECO:0000313" key="7">
    <source>
        <dbReference type="EMBL" id="ROO83802.1"/>
    </source>
</evidence>
<dbReference type="EMBL" id="RJKE01000001">
    <property type="protein sequence ID" value="ROO83802.1"/>
    <property type="molecule type" value="Genomic_DNA"/>
</dbReference>
<dbReference type="PANTHER" id="PTHR42718">
    <property type="entry name" value="MAJOR FACILITATOR SUPERFAMILY MULTIDRUG TRANSPORTER MFSC"/>
    <property type="match status" value="1"/>
</dbReference>
<dbReference type="GO" id="GO:0005886">
    <property type="term" value="C:plasma membrane"/>
    <property type="evidence" value="ECO:0007669"/>
    <property type="project" value="UniProtKB-SubCell"/>
</dbReference>
<dbReference type="SUPFAM" id="SSF103473">
    <property type="entry name" value="MFS general substrate transporter"/>
    <property type="match status" value="1"/>
</dbReference>
<organism evidence="7 8">
    <name type="scientific">Actinocorallia herbida</name>
    <dbReference type="NCBI Taxonomy" id="58109"/>
    <lineage>
        <taxon>Bacteria</taxon>
        <taxon>Bacillati</taxon>
        <taxon>Actinomycetota</taxon>
        <taxon>Actinomycetes</taxon>
        <taxon>Streptosporangiales</taxon>
        <taxon>Thermomonosporaceae</taxon>
        <taxon>Actinocorallia</taxon>
    </lineage>
</organism>
<feature type="transmembrane region" description="Helical" evidence="5">
    <location>
        <begin position="391"/>
        <end position="415"/>
    </location>
</feature>
<gene>
    <name evidence="7" type="ORF">EDD29_1311</name>
</gene>
<evidence type="ECO:0000313" key="8">
    <source>
        <dbReference type="Proteomes" id="UP000272400"/>
    </source>
</evidence>
<evidence type="ECO:0000259" key="6">
    <source>
        <dbReference type="PROSITE" id="PS50850"/>
    </source>
</evidence>
<feature type="transmembrane region" description="Helical" evidence="5">
    <location>
        <begin position="167"/>
        <end position="186"/>
    </location>
</feature>
<dbReference type="PROSITE" id="PS50850">
    <property type="entry name" value="MFS"/>
    <property type="match status" value="1"/>
</dbReference>
<feature type="transmembrane region" description="Helical" evidence="5">
    <location>
        <begin position="330"/>
        <end position="349"/>
    </location>
</feature>
<name>A0A3N1CR62_9ACTN</name>
<feature type="transmembrane region" description="Helical" evidence="5">
    <location>
        <begin position="104"/>
        <end position="125"/>
    </location>
</feature>
<evidence type="ECO:0000256" key="2">
    <source>
        <dbReference type="ARBA" id="ARBA00022692"/>
    </source>
</evidence>
<dbReference type="AlphaFoldDB" id="A0A3N1CR62"/>